<dbReference type="CDD" id="cd02440">
    <property type="entry name" value="AdoMet_MTases"/>
    <property type="match status" value="1"/>
</dbReference>
<dbReference type="PANTHER" id="PTHR44068:SF11">
    <property type="entry name" value="GERANYL DIPHOSPHATE 2-C-METHYLTRANSFERASE"/>
    <property type="match status" value="1"/>
</dbReference>
<dbReference type="InterPro" id="IPR050447">
    <property type="entry name" value="Erg6_SMT_methyltransf"/>
</dbReference>
<dbReference type="Proteomes" id="UP000244855">
    <property type="component" value="Unassembled WGS sequence"/>
</dbReference>
<proteinExistence type="predicted"/>
<gene>
    <name evidence="2" type="ORF">DM02DRAFT_539764</name>
</gene>
<feature type="region of interest" description="Disordered" evidence="1">
    <location>
        <begin position="1"/>
        <end position="22"/>
    </location>
</feature>
<dbReference type="Gene3D" id="3.40.50.150">
    <property type="entry name" value="Vaccinia Virus protein VP39"/>
    <property type="match status" value="1"/>
</dbReference>
<accession>A0A2V1D888</accession>
<evidence type="ECO:0000256" key="1">
    <source>
        <dbReference type="SAM" id="MobiDB-lite"/>
    </source>
</evidence>
<dbReference type="OrthoDB" id="506498at2759"/>
<dbReference type="InterPro" id="IPR029063">
    <property type="entry name" value="SAM-dependent_MTases_sf"/>
</dbReference>
<dbReference type="GO" id="GO:0032259">
    <property type="term" value="P:methylation"/>
    <property type="evidence" value="ECO:0007669"/>
    <property type="project" value="UniProtKB-KW"/>
</dbReference>
<reference evidence="2 3" key="1">
    <citation type="journal article" date="2018" name="Sci. Rep.">
        <title>Comparative genomics provides insights into the lifestyle and reveals functional heterogeneity of dark septate endophytic fungi.</title>
        <authorList>
            <person name="Knapp D.G."/>
            <person name="Nemeth J.B."/>
            <person name="Barry K."/>
            <person name="Hainaut M."/>
            <person name="Henrissat B."/>
            <person name="Johnson J."/>
            <person name="Kuo A."/>
            <person name="Lim J.H.P."/>
            <person name="Lipzen A."/>
            <person name="Nolan M."/>
            <person name="Ohm R.A."/>
            <person name="Tamas L."/>
            <person name="Grigoriev I.V."/>
            <person name="Spatafora J.W."/>
            <person name="Nagy L.G."/>
            <person name="Kovacs G.M."/>
        </authorList>
    </citation>
    <scope>NUCLEOTIDE SEQUENCE [LARGE SCALE GENOMIC DNA]</scope>
    <source>
        <strain evidence="2 3">DSE2036</strain>
    </source>
</reference>
<dbReference type="GO" id="GO:0008168">
    <property type="term" value="F:methyltransferase activity"/>
    <property type="evidence" value="ECO:0007669"/>
    <property type="project" value="UniProtKB-KW"/>
</dbReference>
<dbReference type="STRING" id="97972.A0A2V1D888"/>
<dbReference type="PANTHER" id="PTHR44068">
    <property type="entry name" value="ZGC:194242"/>
    <property type="match status" value="1"/>
</dbReference>
<keyword evidence="3" id="KW-1185">Reference proteome</keyword>
<dbReference type="AlphaFoldDB" id="A0A2V1D888"/>
<feature type="compositionally biased region" description="Polar residues" evidence="1">
    <location>
        <begin position="1"/>
        <end position="10"/>
    </location>
</feature>
<sequence>MPGVVGNNTDFDPPGGSKETKDGKIRLKQRLQKHYDMSAEQFLKVWGEHIHQGYFKSPTDTNEQAQINQVNQLIESSGITAGSRVLDVGCGIGGTARYLAREQGCKVTAITNSRRQVEMARELTVIAGVEKGSSSPPRPPTLDNTDFVLLPPSAPSTSISAGAGAVRVLNLDIEKMREHFSETLGETFDCIWFSEVIFHLHTRQLCFDSAFALLEPGGCLIIADMFAAQDPASSSKRALKELQSISRNHLCPQLSTVNEYMQMAQKAGFTPRHEPMDITKNVAKTWDTSLPILSVLYLISQGPDAIGYMRGMRSMKKAYAHGTATYAILCFEKPRGVINSETEADAEVSDL</sequence>
<dbReference type="Pfam" id="PF02353">
    <property type="entry name" value="CMAS"/>
    <property type="match status" value="1"/>
</dbReference>
<name>A0A2V1D888_9PLEO</name>
<keyword evidence="2" id="KW-0489">Methyltransferase</keyword>
<keyword evidence="2" id="KW-0808">Transferase</keyword>
<protein>
    <submittedName>
        <fullName evidence="2">S-adenosyl-L-methionine-dependent methyltransferase</fullName>
    </submittedName>
</protein>
<dbReference type="SUPFAM" id="SSF53335">
    <property type="entry name" value="S-adenosyl-L-methionine-dependent methyltransferases"/>
    <property type="match status" value="1"/>
</dbReference>
<organism evidence="2 3">
    <name type="scientific">Periconia macrospinosa</name>
    <dbReference type="NCBI Taxonomy" id="97972"/>
    <lineage>
        <taxon>Eukaryota</taxon>
        <taxon>Fungi</taxon>
        <taxon>Dikarya</taxon>
        <taxon>Ascomycota</taxon>
        <taxon>Pezizomycotina</taxon>
        <taxon>Dothideomycetes</taxon>
        <taxon>Pleosporomycetidae</taxon>
        <taxon>Pleosporales</taxon>
        <taxon>Massarineae</taxon>
        <taxon>Periconiaceae</taxon>
        <taxon>Periconia</taxon>
    </lineage>
</organism>
<evidence type="ECO:0000313" key="3">
    <source>
        <dbReference type="Proteomes" id="UP000244855"/>
    </source>
</evidence>
<evidence type="ECO:0000313" key="2">
    <source>
        <dbReference type="EMBL" id="PVH94278.1"/>
    </source>
</evidence>
<dbReference type="EMBL" id="KZ805542">
    <property type="protein sequence ID" value="PVH94278.1"/>
    <property type="molecule type" value="Genomic_DNA"/>
</dbReference>